<organism evidence="2 3">
    <name type="scientific">Nonomuraea maheshkhaliensis</name>
    <dbReference type="NCBI Taxonomy" id="419590"/>
    <lineage>
        <taxon>Bacteria</taxon>
        <taxon>Bacillati</taxon>
        <taxon>Actinomycetota</taxon>
        <taxon>Actinomycetes</taxon>
        <taxon>Streptosporangiales</taxon>
        <taxon>Streptosporangiaceae</taxon>
        <taxon>Nonomuraea</taxon>
    </lineage>
</organism>
<reference evidence="2 3" key="1">
    <citation type="journal article" date="2019" name="Int. J. Syst. Evol. Microbiol.">
        <title>The Global Catalogue of Microorganisms (GCM) 10K type strain sequencing project: providing services to taxonomists for standard genome sequencing and annotation.</title>
        <authorList>
            <consortium name="The Broad Institute Genomics Platform"/>
            <consortium name="The Broad Institute Genome Sequencing Center for Infectious Disease"/>
            <person name="Wu L."/>
            <person name="Ma J."/>
        </authorList>
    </citation>
    <scope>NUCLEOTIDE SEQUENCE [LARGE SCALE GENOMIC DNA]</scope>
    <source>
        <strain evidence="2 3">JCM 13929</strain>
    </source>
</reference>
<dbReference type="RefSeq" id="WP_346107094.1">
    <property type="nucleotide sequence ID" value="NZ_BAAAMU010000028.1"/>
</dbReference>
<dbReference type="EMBL" id="BAAAMU010000028">
    <property type="protein sequence ID" value="GAA1640497.1"/>
    <property type="molecule type" value="Genomic_DNA"/>
</dbReference>
<evidence type="ECO:0000313" key="3">
    <source>
        <dbReference type="Proteomes" id="UP001500064"/>
    </source>
</evidence>
<dbReference type="SUPFAM" id="SSF56112">
    <property type="entry name" value="Protein kinase-like (PK-like)"/>
    <property type="match status" value="1"/>
</dbReference>
<dbReference type="Gene3D" id="3.90.1200.10">
    <property type="match status" value="1"/>
</dbReference>
<dbReference type="Proteomes" id="UP001500064">
    <property type="component" value="Unassembled WGS sequence"/>
</dbReference>
<proteinExistence type="predicted"/>
<dbReference type="Pfam" id="PF01636">
    <property type="entry name" value="APH"/>
    <property type="match status" value="1"/>
</dbReference>
<gene>
    <name evidence="2" type="ORF">GCM10009733_042000</name>
</gene>
<comment type="caution">
    <text evidence="2">The sequence shown here is derived from an EMBL/GenBank/DDBJ whole genome shotgun (WGS) entry which is preliminary data.</text>
</comment>
<evidence type="ECO:0000313" key="2">
    <source>
        <dbReference type="EMBL" id="GAA1640497.1"/>
    </source>
</evidence>
<evidence type="ECO:0000259" key="1">
    <source>
        <dbReference type="Pfam" id="PF01636"/>
    </source>
</evidence>
<name>A0ABN2FCE9_9ACTN</name>
<protein>
    <submittedName>
        <fullName evidence="2">Aminoglycoside phosphotransferase</fullName>
    </submittedName>
</protein>
<feature type="domain" description="Aminoglycoside phosphotransferase" evidence="1">
    <location>
        <begin position="46"/>
        <end position="218"/>
    </location>
</feature>
<sequence length="283" mass="31178">MRAAELERAMIAARSTASSLGLAADDAIVLNDSNKVTLRLLPCDVLARVAPGPDDQMARFEIEVARRLAASGSPVAALAPRVEPRAYERDGFVITLWTYYEPLGSGDVSPADVAAALGRLHAGMRATEIPAQHFTDRAEQARRLVADRDRSPALADDDRELLAGTLRDLRRSITERGAPEQFLHGEPHPGNVLSTKDGLLFIDFETCCRGPVEFDLAHQPEEIAEHYPDVDHELLRQCRILVLAMITAWRWDRDDQLPDGRRLGEEWIAQLRAALDHTGPAAG</sequence>
<keyword evidence="3" id="KW-1185">Reference proteome</keyword>
<dbReference type="InterPro" id="IPR011009">
    <property type="entry name" value="Kinase-like_dom_sf"/>
</dbReference>
<dbReference type="InterPro" id="IPR002575">
    <property type="entry name" value="Aminoglycoside_PTrfase"/>
</dbReference>
<accession>A0ABN2FCE9</accession>